<evidence type="ECO:0000313" key="20">
    <source>
        <dbReference type="Proteomes" id="UP001153555"/>
    </source>
</evidence>
<reference evidence="19" key="1">
    <citation type="submission" date="2019-12" db="EMBL/GenBank/DDBJ databases">
        <authorList>
            <person name="Scholes J."/>
        </authorList>
    </citation>
    <scope>NUCLEOTIDE SEQUENCE</scope>
</reference>
<evidence type="ECO:0000256" key="9">
    <source>
        <dbReference type="ARBA" id="ARBA00022737"/>
    </source>
</evidence>
<dbReference type="GO" id="GO:0008447">
    <property type="term" value="F:L-ascorbate oxidase activity"/>
    <property type="evidence" value="ECO:0007669"/>
    <property type="project" value="UniProtKB-EC"/>
</dbReference>
<sequence>MGSLTDDPRLLLRFLIVSCFIFVAMMVVECKDFSWTVEYIEGNPDGVEGIVMAINGQFPGPEIRVRAGETVRVNLTNGLSTETEGVVIHWHGIRQLGTPWADGAASISQCPIMPGESFVYEFLADKPGTYFYHGHYGMQRTAGLYGMLVVDVAQGEEEKIKYDGEFNMLLSDWWHDTVQTQAVHLDSKPMKWINEPQSLLINGRGQYNCSLAAKYETNTTACTLRGSESYAPYIFKVDPNKTYRFRIASATSLASLNLAFGNHMVEVVEADGNYVQPFNTSNIYIYPGETYSILLRTNQDPTQNYWIRVAVVARDPKTHPALTFLQYSPNSASVLPSSAPPPAPLWNDFPAAKNFSKQILARDDTTHPPPPATSKPRTLVLLNTQNLIDGRTKWALNNISLVLPTTPYLAAIKNNIPDAFDRRTLPDWPEYIGGYDITKPPENTAATTGDMVYTFGTNETVDVILQNANVLAPVGKSEAHPWHLHGHDFWVLGYGEGKFTEDDRKGFNVKNPPARFTTVVYPFGWTAVRFVADNPGVWPFHCHIEPHMYMGMGVVFAEGVDKIGTLPPNGFTCGKMGRTINGKS</sequence>
<evidence type="ECO:0000256" key="12">
    <source>
        <dbReference type="ARBA" id="ARBA00023157"/>
    </source>
</evidence>
<evidence type="ECO:0000256" key="13">
    <source>
        <dbReference type="ARBA" id="ARBA00023180"/>
    </source>
</evidence>
<dbReference type="InterPro" id="IPR017760">
    <property type="entry name" value="L-ascorbate_oxidase_pln"/>
</dbReference>
<keyword evidence="13" id="KW-0325">Glycoprotein</keyword>
<dbReference type="InterPro" id="IPR011706">
    <property type="entry name" value="Cu-oxidase_C"/>
</dbReference>
<dbReference type="Gene3D" id="2.60.40.420">
    <property type="entry name" value="Cupredoxins - blue copper proteins"/>
    <property type="match status" value="3"/>
</dbReference>
<evidence type="ECO:0000313" key="19">
    <source>
        <dbReference type="EMBL" id="CAA0805908.1"/>
    </source>
</evidence>
<evidence type="ECO:0000256" key="15">
    <source>
        <dbReference type="SAM" id="Phobius"/>
    </source>
</evidence>
<keyword evidence="15" id="KW-0812">Transmembrane</keyword>
<dbReference type="PANTHER" id="PTHR11709">
    <property type="entry name" value="MULTI-COPPER OXIDASE"/>
    <property type="match status" value="1"/>
</dbReference>
<organism evidence="19 20">
    <name type="scientific">Striga hermonthica</name>
    <name type="common">Purple witchweed</name>
    <name type="synonym">Buchnera hermonthica</name>
    <dbReference type="NCBI Taxonomy" id="68872"/>
    <lineage>
        <taxon>Eukaryota</taxon>
        <taxon>Viridiplantae</taxon>
        <taxon>Streptophyta</taxon>
        <taxon>Embryophyta</taxon>
        <taxon>Tracheophyta</taxon>
        <taxon>Spermatophyta</taxon>
        <taxon>Magnoliopsida</taxon>
        <taxon>eudicotyledons</taxon>
        <taxon>Gunneridae</taxon>
        <taxon>Pentapetalae</taxon>
        <taxon>asterids</taxon>
        <taxon>lamiids</taxon>
        <taxon>Lamiales</taxon>
        <taxon>Orobanchaceae</taxon>
        <taxon>Buchnereae</taxon>
        <taxon>Striga</taxon>
    </lineage>
</organism>
<comment type="subunit">
    <text evidence="4">Dimer.</text>
</comment>
<evidence type="ECO:0000256" key="4">
    <source>
        <dbReference type="ARBA" id="ARBA00011473"/>
    </source>
</evidence>
<evidence type="ECO:0000256" key="14">
    <source>
        <dbReference type="ARBA" id="ARBA00048908"/>
    </source>
</evidence>
<name>A0A9N7MB49_STRHE</name>
<proteinExistence type="inferred from homology"/>
<evidence type="ECO:0000256" key="11">
    <source>
        <dbReference type="ARBA" id="ARBA00023008"/>
    </source>
</evidence>
<feature type="domain" description="Plastocyanin-like" evidence="18">
    <location>
        <begin position="37"/>
        <end position="152"/>
    </location>
</feature>
<comment type="caution">
    <text evidence="19">The sequence shown here is derived from an EMBL/GenBank/DDBJ whole genome shotgun (WGS) entry which is preliminary data.</text>
</comment>
<evidence type="ECO:0000256" key="6">
    <source>
        <dbReference type="ARBA" id="ARBA00022095"/>
    </source>
</evidence>
<evidence type="ECO:0000256" key="3">
    <source>
        <dbReference type="ARBA" id="ARBA00010609"/>
    </source>
</evidence>
<keyword evidence="8" id="KW-0479">Metal-binding</keyword>
<dbReference type="CDD" id="cd13893">
    <property type="entry name" value="CuRO_3_AAO"/>
    <property type="match status" value="1"/>
</dbReference>
<keyword evidence="10" id="KW-0560">Oxidoreductase</keyword>
<keyword evidence="7" id="KW-0964">Secreted</keyword>
<feature type="transmembrane region" description="Helical" evidence="15">
    <location>
        <begin position="10"/>
        <end position="28"/>
    </location>
</feature>
<evidence type="ECO:0000259" key="16">
    <source>
        <dbReference type="Pfam" id="PF00394"/>
    </source>
</evidence>
<dbReference type="Proteomes" id="UP001153555">
    <property type="component" value="Unassembled WGS sequence"/>
</dbReference>
<dbReference type="PROSITE" id="PS00079">
    <property type="entry name" value="MULTICOPPER_OXIDASE1"/>
    <property type="match status" value="1"/>
</dbReference>
<keyword evidence="11" id="KW-0186">Copper</keyword>
<dbReference type="InterPro" id="IPR002355">
    <property type="entry name" value="Cu_oxidase_Cu_BS"/>
</dbReference>
<dbReference type="EC" id="1.10.3.3" evidence="5"/>
<dbReference type="SUPFAM" id="SSF49503">
    <property type="entry name" value="Cupredoxins"/>
    <property type="match status" value="3"/>
</dbReference>
<keyword evidence="15" id="KW-1133">Transmembrane helix</keyword>
<evidence type="ECO:0000256" key="5">
    <source>
        <dbReference type="ARBA" id="ARBA00012301"/>
    </source>
</evidence>
<evidence type="ECO:0000256" key="7">
    <source>
        <dbReference type="ARBA" id="ARBA00022525"/>
    </source>
</evidence>
<dbReference type="OrthoDB" id="2121828at2759"/>
<evidence type="ECO:0000256" key="2">
    <source>
        <dbReference type="ARBA" id="ARBA00004613"/>
    </source>
</evidence>
<dbReference type="InterPro" id="IPR033138">
    <property type="entry name" value="Cu_oxidase_CS"/>
</dbReference>
<dbReference type="InterPro" id="IPR034267">
    <property type="entry name" value="CuRO_3_AAO"/>
</dbReference>
<evidence type="ECO:0000256" key="10">
    <source>
        <dbReference type="ARBA" id="ARBA00023002"/>
    </source>
</evidence>
<keyword evidence="12" id="KW-1015">Disulfide bond</keyword>
<dbReference type="GO" id="GO:0005576">
    <property type="term" value="C:extracellular region"/>
    <property type="evidence" value="ECO:0007669"/>
    <property type="project" value="UniProtKB-SubCell"/>
</dbReference>
<evidence type="ECO:0000259" key="18">
    <source>
        <dbReference type="Pfam" id="PF07732"/>
    </source>
</evidence>
<feature type="domain" description="Plastocyanin-like" evidence="16">
    <location>
        <begin position="167"/>
        <end position="329"/>
    </location>
</feature>
<dbReference type="InterPro" id="IPR008972">
    <property type="entry name" value="Cupredoxin"/>
</dbReference>
<protein>
    <recommendedName>
        <fullName evidence="6">L-ascorbate oxidase</fullName>
        <ecNumber evidence="5">1.10.3.3</ecNumber>
    </recommendedName>
</protein>
<dbReference type="Pfam" id="PF00394">
    <property type="entry name" value="Cu-oxidase"/>
    <property type="match status" value="1"/>
</dbReference>
<accession>A0A9N7MB49</accession>
<dbReference type="PROSITE" id="PS00080">
    <property type="entry name" value="MULTICOPPER_OXIDASE2"/>
    <property type="match status" value="1"/>
</dbReference>
<keyword evidence="9" id="KW-0677">Repeat</keyword>
<keyword evidence="20" id="KW-1185">Reference proteome</keyword>
<dbReference type="PANTHER" id="PTHR11709:SF394">
    <property type="entry name" value="FI03373P-RELATED"/>
    <property type="match status" value="1"/>
</dbReference>
<dbReference type="InterPro" id="IPR011707">
    <property type="entry name" value="Cu-oxidase-like_N"/>
</dbReference>
<gene>
    <name evidence="19" type="ORF">SHERM_00816</name>
</gene>
<dbReference type="Pfam" id="PF07732">
    <property type="entry name" value="Cu-oxidase_3"/>
    <property type="match status" value="1"/>
</dbReference>
<dbReference type="NCBIfam" id="TIGR03388">
    <property type="entry name" value="ascorbase"/>
    <property type="match status" value="1"/>
</dbReference>
<dbReference type="GO" id="GO:0005507">
    <property type="term" value="F:copper ion binding"/>
    <property type="evidence" value="ECO:0007669"/>
    <property type="project" value="InterPro"/>
</dbReference>
<dbReference type="InterPro" id="IPR045087">
    <property type="entry name" value="Cu-oxidase_fam"/>
</dbReference>
<evidence type="ECO:0000256" key="1">
    <source>
        <dbReference type="ARBA" id="ARBA00001935"/>
    </source>
</evidence>
<evidence type="ECO:0000256" key="8">
    <source>
        <dbReference type="ARBA" id="ARBA00022723"/>
    </source>
</evidence>
<dbReference type="AlphaFoldDB" id="A0A9N7MB49"/>
<feature type="domain" description="Plastocyanin-like" evidence="17">
    <location>
        <begin position="441"/>
        <end position="559"/>
    </location>
</feature>
<keyword evidence="15" id="KW-0472">Membrane</keyword>
<comment type="cofactor">
    <cofactor evidence="1">
        <name>Cu cation</name>
        <dbReference type="ChEBI" id="CHEBI:23378"/>
    </cofactor>
</comment>
<comment type="catalytic activity">
    <reaction evidence="14">
        <text>4 L-ascorbate + O2 = 4 monodehydro-L-ascorbate radical + 2 H2O</text>
        <dbReference type="Rhea" id="RHEA:30243"/>
        <dbReference type="ChEBI" id="CHEBI:15377"/>
        <dbReference type="ChEBI" id="CHEBI:15379"/>
        <dbReference type="ChEBI" id="CHEBI:38290"/>
        <dbReference type="ChEBI" id="CHEBI:59513"/>
        <dbReference type="EC" id="1.10.3.3"/>
    </reaction>
</comment>
<evidence type="ECO:0000259" key="17">
    <source>
        <dbReference type="Pfam" id="PF07731"/>
    </source>
</evidence>
<comment type="subcellular location">
    <subcellularLocation>
        <location evidence="2">Secreted</location>
    </subcellularLocation>
</comment>
<dbReference type="Pfam" id="PF07731">
    <property type="entry name" value="Cu-oxidase_2"/>
    <property type="match status" value="1"/>
</dbReference>
<comment type="similarity">
    <text evidence="3">Belongs to the multicopper oxidase family.</text>
</comment>
<dbReference type="GO" id="GO:0009506">
    <property type="term" value="C:plasmodesma"/>
    <property type="evidence" value="ECO:0007669"/>
    <property type="project" value="TreeGrafter"/>
</dbReference>
<dbReference type="InterPro" id="IPR001117">
    <property type="entry name" value="Cu-oxidase_2nd"/>
</dbReference>
<dbReference type="EMBL" id="CACSLK010000214">
    <property type="protein sequence ID" value="CAA0805908.1"/>
    <property type="molecule type" value="Genomic_DNA"/>
</dbReference>